<keyword evidence="5 9" id="KW-0812">Transmembrane</keyword>
<organism evidence="11 13">
    <name type="scientific">Neptunomonas phycophila</name>
    <dbReference type="NCBI Taxonomy" id="1572645"/>
    <lineage>
        <taxon>Bacteria</taxon>
        <taxon>Pseudomonadati</taxon>
        <taxon>Pseudomonadota</taxon>
        <taxon>Gammaproteobacteria</taxon>
        <taxon>Oceanospirillales</taxon>
        <taxon>Oceanospirillaceae</taxon>
        <taxon>Neptunomonas</taxon>
    </lineage>
</organism>
<dbReference type="Pfam" id="PF04290">
    <property type="entry name" value="DctQ"/>
    <property type="match status" value="1"/>
</dbReference>
<evidence type="ECO:0000256" key="1">
    <source>
        <dbReference type="ARBA" id="ARBA00004429"/>
    </source>
</evidence>
<gene>
    <name evidence="11" type="ORF">Q4490_14740</name>
    <name evidence="12" type="ORF">Q8W30_08705</name>
</gene>
<keyword evidence="3" id="KW-1003">Cell membrane</keyword>
<evidence type="ECO:0000256" key="9">
    <source>
        <dbReference type="RuleBase" id="RU369079"/>
    </source>
</evidence>
<dbReference type="Proteomes" id="UP001177341">
    <property type="component" value="Unassembled WGS sequence"/>
</dbReference>
<comment type="similarity">
    <text evidence="8 9">Belongs to the TRAP transporter small permease family.</text>
</comment>
<evidence type="ECO:0000256" key="8">
    <source>
        <dbReference type="ARBA" id="ARBA00038436"/>
    </source>
</evidence>
<evidence type="ECO:0000313" key="11">
    <source>
        <dbReference type="EMBL" id="MDO6454827.1"/>
    </source>
</evidence>
<dbReference type="EMBL" id="JAUYVO010000005">
    <property type="protein sequence ID" value="MDP2522650.1"/>
    <property type="molecule type" value="Genomic_DNA"/>
</dbReference>
<dbReference type="InterPro" id="IPR007387">
    <property type="entry name" value="TRAP_DctQ"/>
</dbReference>
<proteinExistence type="inferred from homology"/>
<dbReference type="RefSeq" id="WP_303551666.1">
    <property type="nucleotide sequence ID" value="NZ_JAUOPG010000010.1"/>
</dbReference>
<dbReference type="PANTHER" id="PTHR35011">
    <property type="entry name" value="2,3-DIKETO-L-GULONATE TRAP TRANSPORTER SMALL PERMEASE PROTEIN YIAM"/>
    <property type="match status" value="1"/>
</dbReference>
<evidence type="ECO:0000259" key="10">
    <source>
        <dbReference type="Pfam" id="PF04290"/>
    </source>
</evidence>
<keyword evidence="4 9" id="KW-0997">Cell inner membrane</keyword>
<feature type="domain" description="Tripartite ATP-independent periplasmic transporters DctQ component" evidence="10">
    <location>
        <begin position="52"/>
        <end position="183"/>
    </location>
</feature>
<evidence type="ECO:0000313" key="13">
    <source>
        <dbReference type="Proteomes" id="UP001169862"/>
    </source>
</evidence>
<accession>A0AAW7XMA9</accession>
<sequence>MHNNNEIKITQGLTELDSLNQDIELPVTKFSTWLDNTLIYIGKSVSLIWIFLIAVIIFNVFMRYILGEGRIEFEELQWHLYSIGWLFGLSYCLVTDNHVRVDLVHHRLTLRTKAWLELLGLLFFLIPFICIVLWYAVPFIAYSWTTGEISGAPGGLPYRWLIKAVLFLGFMLLAFATLSRLSRVCAYLFPLKAHASHVQAIA</sequence>
<comment type="function">
    <text evidence="9">Part of the tripartite ATP-independent periplasmic (TRAP) transport system.</text>
</comment>
<keyword evidence="7 9" id="KW-0472">Membrane</keyword>
<evidence type="ECO:0000256" key="6">
    <source>
        <dbReference type="ARBA" id="ARBA00022989"/>
    </source>
</evidence>
<evidence type="ECO:0000313" key="12">
    <source>
        <dbReference type="EMBL" id="MDP2522650.1"/>
    </source>
</evidence>
<evidence type="ECO:0000256" key="4">
    <source>
        <dbReference type="ARBA" id="ARBA00022519"/>
    </source>
</evidence>
<feature type="transmembrane region" description="Helical" evidence="9">
    <location>
        <begin position="157"/>
        <end position="178"/>
    </location>
</feature>
<evidence type="ECO:0000313" key="14">
    <source>
        <dbReference type="Proteomes" id="UP001177341"/>
    </source>
</evidence>
<evidence type="ECO:0000256" key="2">
    <source>
        <dbReference type="ARBA" id="ARBA00022448"/>
    </source>
</evidence>
<name>A0AAW7XMA9_9GAMM</name>
<dbReference type="GO" id="GO:0005886">
    <property type="term" value="C:plasma membrane"/>
    <property type="evidence" value="ECO:0007669"/>
    <property type="project" value="UniProtKB-SubCell"/>
</dbReference>
<keyword evidence="6 9" id="KW-1133">Transmembrane helix</keyword>
<dbReference type="GO" id="GO:0022857">
    <property type="term" value="F:transmembrane transporter activity"/>
    <property type="evidence" value="ECO:0007669"/>
    <property type="project" value="UniProtKB-UniRule"/>
</dbReference>
<feature type="transmembrane region" description="Helical" evidence="9">
    <location>
        <begin position="47"/>
        <end position="66"/>
    </location>
</feature>
<dbReference type="AlphaFoldDB" id="A0AAW7XMA9"/>
<evidence type="ECO:0000256" key="5">
    <source>
        <dbReference type="ARBA" id="ARBA00022692"/>
    </source>
</evidence>
<feature type="transmembrane region" description="Helical" evidence="9">
    <location>
        <begin position="115"/>
        <end position="137"/>
    </location>
</feature>
<dbReference type="InterPro" id="IPR055348">
    <property type="entry name" value="DctQ"/>
</dbReference>
<keyword evidence="14" id="KW-1185">Reference proteome</keyword>
<comment type="subcellular location">
    <subcellularLocation>
        <location evidence="1 9">Cell inner membrane</location>
        <topology evidence="1 9">Multi-pass membrane protein</topology>
    </subcellularLocation>
</comment>
<feature type="transmembrane region" description="Helical" evidence="9">
    <location>
        <begin position="78"/>
        <end position="94"/>
    </location>
</feature>
<evidence type="ECO:0000256" key="3">
    <source>
        <dbReference type="ARBA" id="ARBA00022475"/>
    </source>
</evidence>
<dbReference type="PANTHER" id="PTHR35011:SF4">
    <property type="entry name" value="SLL1102 PROTEIN"/>
    <property type="match status" value="1"/>
</dbReference>
<keyword evidence="2 9" id="KW-0813">Transport</keyword>
<dbReference type="EMBL" id="JAUOPG010000010">
    <property type="protein sequence ID" value="MDO6454827.1"/>
    <property type="molecule type" value="Genomic_DNA"/>
</dbReference>
<protein>
    <recommendedName>
        <fullName evidence="9">TRAP transporter small permease protein</fullName>
    </recommendedName>
</protein>
<dbReference type="Proteomes" id="UP001169862">
    <property type="component" value="Unassembled WGS sequence"/>
</dbReference>
<comment type="subunit">
    <text evidence="9">The complex comprises the extracytoplasmic solute receptor protein and the two transmembrane proteins.</text>
</comment>
<reference evidence="11" key="1">
    <citation type="submission" date="2023-07" db="EMBL/GenBank/DDBJ databases">
        <title>Genome content predicts the carbon catabolic preferences of heterotrophic bacteria.</title>
        <authorList>
            <person name="Gralka M."/>
        </authorList>
    </citation>
    <scope>NUCLEOTIDE SEQUENCE</scope>
    <source>
        <strain evidence="12">5G01</strain>
        <strain evidence="11">I2M16</strain>
    </source>
</reference>
<evidence type="ECO:0000256" key="7">
    <source>
        <dbReference type="ARBA" id="ARBA00023136"/>
    </source>
</evidence>
<comment type="caution">
    <text evidence="11">The sequence shown here is derived from an EMBL/GenBank/DDBJ whole genome shotgun (WGS) entry which is preliminary data.</text>
</comment>